<proteinExistence type="predicted"/>
<gene>
    <name evidence="1" type="ORF">C5167_035159</name>
</gene>
<protein>
    <submittedName>
        <fullName evidence="1">Uncharacterized protein</fullName>
    </submittedName>
</protein>
<dbReference type="Gramene" id="RZC72011">
    <property type="protein sequence ID" value="RZC72011"/>
    <property type="gene ID" value="C5167_035159"/>
</dbReference>
<dbReference type="EMBL" id="CM010721">
    <property type="protein sequence ID" value="RZC72011.1"/>
    <property type="molecule type" value="Genomic_DNA"/>
</dbReference>
<organism evidence="1 2">
    <name type="scientific">Papaver somniferum</name>
    <name type="common">Opium poppy</name>
    <dbReference type="NCBI Taxonomy" id="3469"/>
    <lineage>
        <taxon>Eukaryota</taxon>
        <taxon>Viridiplantae</taxon>
        <taxon>Streptophyta</taxon>
        <taxon>Embryophyta</taxon>
        <taxon>Tracheophyta</taxon>
        <taxon>Spermatophyta</taxon>
        <taxon>Magnoliopsida</taxon>
        <taxon>Ranunculales</taxon>
        <taxon>Papaveraceae</taxon>
        <taxon>Papaveroideae</taxon>
        <taxon>Papaver</taxon>
    </lineage>
</organism>
<evidence type="ECO:0000313" key="2">
    <source>
        <dbReference type="Proteomes" id="UP000316621"/>
    </source>
</evidence>
<dbReference type="AlphaFoldDB" id="A0A4Y7KIL2"/>
<evidence type="ECO:0000313" key="1">
    <source>
        <dbReference type="EMBL" id="RZC72011.1"/>
    </source>
</evidence>
<name>A0A4Y7KIL2_PAPSO</name>
<accession>A0A4Y7KIL2</accession>
<reference evidence="1 2" key="1">
    <citation type="journal article" date="2018" name="Science">
        <title>The opium poppy genome and morphinan production.</title>
        <authorList>
            <person name="Guo L."/>
            <person name="Winzer T."/>
            <person name="Yang X."/>
            <person name="Li Y."/>
            <person name="Ning Z."/>
            <person name="He Z."/>
            <person name="Teodor R."/>
            <person name="Lu Y."/>
            <person name="Bowser T.A."/>
            <person name="Graham I.A."/>
            <person name="Ye K."/>
        </authorList>
    </citation>
    <scope>NUCLEOTIDE SEQUENCE [LARGE SCALE GENOMIC DNA]</scope>
    <source>
        <strain evidence="2">cv. HN1</strain>
        <tissue evidence="1">Leaves</tissue>
    </source>
</reference>
<sequence>MEFGQIDSYRIPGVQGIITGSNSVQVGDGSYESRTSTYISLEDLEVLMTSIKKDPYLKTTIEEIETGCPTVMMRDYAEVGASYVFLNFRRGQYVCSVEHNAPNADAEDQTAKQA</sequence>
<dbReference type="Proteomes" id="UP000316621">
    <property type="component" value="Chromosome 7"/>
</dbReference>
<keyword evidence="2" id="KW-1185">Reference proteome</keyword>